<dbReference type="Gene3D" id="1.10.238.10">
    <property type="entry name" value="EF-hand"/>
    <property type="match status" value="2"/>
</dbReference>
<gene>
    <name evidence="7" type="primary">LOC108675948</name>
</gene>
<dbReference type="PROSITE" id="PS00018">
    <property type="entry name" value="EF_HAND_1"/>
    <property type="match status" value="2"/>
</dbReference>
<keyword evidence="7" id="KW-0401">Integrin</keyword>
<accession>A0A8B7P077</accession>
<dbReference type="AlphaFoldDB" id="A0A8B7P077"/>
<dbReference type="OrthoDB" id="114727at2759"/>
<evidence type="ECO:0000256" key="4">
    <source>
        <dbReference type="ARBA" id="ARBA00022842"/>
    </source>
</evidence>
<evidence type="ECO:0000256" key="2">
    <source>
        <dbReference type="ARBA" id="ARBA00022737"/>
    </source>
</evidence>
<name>A0A8B7P077_HYAAZ</name>
<dbReference type="OMA" id="RDIKAWY"/>
<keyword evidence="2" id="KW-0677">Repeat</keyword>
<evidence type="ECO:0000256" key="3">
    <source>
        <dbReference type="ARBA" id="ARBA00022837"/>
    </source>
</evidence>
<dbReference type="FunFam" id="1.10.238.10:FF:000035">
    <property type="entry name" value="Calcium and integrin-binding family member 2"/>
    <property type="match status" value="1"/>
</dbReference>
<sequence length="189" mass="21446">MGNKVAAFTEDQLEEYQVCTYLNRQNILRAHRLFRQVTGGDAPKVMNRNATATVTAPFSQLDKLPLLKDNPFRRRICQVFSEDASGNLNFDQFLDLFSAFSDAAPREIKVVYAFKIYDFDEDGFLGGEDLLAAVQHLTHGQLSPEECNSVVKKVLEEADLDCDGRLSPSEFSHTILKCPYFLQNFKLRV</sequence>
<dbReference type="GO" id="GO:0007229">
    <property type="term" value="P:integrin-mediated signaling pathway"/>
    <property type="evidence" value="ECO:0007669"/>
    <property type="project" value="UniProtKB-KW"/>
</dbReference>
<dbReference type="Proteomes" id="UP000694843">
    <property type="component" value="Unplaced"/>
</dbReference>
<keyword evidence="1" id="KW-0479">Metal-binding</keyword>
<dbReference type="RefSeq" id="XP_018019494.1">
    <property type="nucleotide sequence ID" value="XM_018164005.2"/>
</dbReference>
<dbReference type="CTD" id="10518"/>
<reference evidence="7" key="1">
    <citation type="submission" date="2025-08" db="UniProtKB">
        <authorList>
            <consortium name="RefSeq"/>
        </authorList>
    </citation>
    <scope>IDENTIFICATION</scope>
    <source>
        <tissue evidence="7">Whole organism</tissue>
    </source>
</reference>
<dbReference type="GO" id="GO:0055074">
    <property type="term" value="P:calcium ion homeostasis"/>
    <property type="evidence" value="ECO:0007669"/>
    <property type="project" value="TreeGrafter"/>
</dbReference>
<keyword evidence="4" id="KW-0460">Magnesium</keyword>
<dbReference type="SMART" id="SM00054">
    <property type="entry name" value="EFh"/>
    <property type="match status" value="3"/>
</dbReference>
<evidence type="ECO:0000313" key="6">
    <source>
        <dbReference type="Proteomes" id="UP000694843"/>
    </source>
</evidence>
<dbReference type="PROSITE" id="PS50222">
    <property type="entry name" value="EF_HAND_2"/>
    <property type="match status" value="2"/>
</dbReference>
<dbReference type="InterPro" id="IPR051433">
    <property type="entry name" value="CIBP"/>
</dbReference>
<dbReference type="PANTHER" id="PTHR45791:SF6">
    <property type="entry name" value="CALCIUM AND INTEGRIN BINDING FAMILY MEMBER 2"/>
    <property type="match status" value="1"/>
</dbReference>
<proteinExistence type="predicted"/>
<dbReference type="GO" id="GO:0005509">
    <property type="term" value="F:calcium ion binding"/>
    <property type="evidence" value="ECO:0007669"/>
    <property type="project" value="InterPro"/>
</dbReference>
<dbReference type="CDD" id="cd00051">
    <property type="entry name" value="EFh"/>
    <property type="match status" value="1"/>
</dbReference>
<evidence type="ECO:0000313" key="7">
    <source>
        <dbReference type="RefSeq" id="XP_018019494.1"/>
    </source>
</evidence>
<evidence type="ECO:0000259" key="5">
    <source>
        <dbReference type="PROSITE" id="PS50222"/>
    </source>
</evidence>
<dbReference type="GeneID" id="108675948"/>
<keyword evidence="6" id="KW-1185">Reference proteome</keyword>
<evidence type="ECO:0000256" key="1">
    <source>
        <dbReference type="ARBA" id="ARBA00022723"/>
    </source>
</evidence>
<dbReference type="Pfam" id="PF13499">
    <property type="entry name" value="EF-hand_7"/>
    <property type="match status" value="1"/>
</dbReference>
<dbReference type="SUPFAM" id="SSF47473">
    <property type="entry name" value="EF-hand"/>
    <property type="match status" value="1"/>
</dbReference>
<dbReference type="GO" id="GO:0000287">
    <property type="term" value="F:magnesium ion binding"/>
    <property type="evidence" value="ECO:0007669"/>
    <property type="project" value="TreeGrafter"/>
</dbReference>
<dbReference type="PANTHER" id="PTHR45791">
    <property type="entry name" value="CALCIUM AND INTEGRIN BINDING FAMILY MEMBER 2"/>
    <property type="match status" value="1"/>
</dbReference>
<feature type="domain" description="EF-hand" evidence="5">
    <location>
        <begin position="105"/>
        <end position="140"/>
    </location>
</feature>
<keyword evidence="3" id="KW-0106">Calcium</keyword>
<dbReference type="KEGG" id="hazt:108675948"/>
<dbReference type="InterPro" id="IPR011992">
    <property type="entry name" value="EF-hand-dom_pair"/>
</dbReference>
<dbReference type="InterPro" id="IPR002048">
    <property type="entry name" value="EF_hand_dom"/>
</dbReference>
<protein>
    <submittedName>
        <fullName evidence="7">Calcium and integrin-binding family member 3</fullName>
    </submittedName>
</protein>
<feature type="domain" description="EF-hand" evidence="5">
    <location>
        <begin position="146"/>
        <end position="181"/>
    </location>
</feature>
<dbReference type="InterPro" id="IPR018247">
    <property type="entry name" value="EF_Hand_1_Ca_BS"/>
</dbReference>
<organism evidence="6 7">
    <name type="scientific">Hyalella azteca</name>
    <name type="common">Amphipod</name>
    <dbReference type="NCBI Taxonomy" id="294128"/>
    <lineage>
        <taxon>Eukaryota</taxon>
        <taxon>Metazoa</taxon>
        <taxon>Ecdysozoa</taxon>
        <taxon>Arthropoda</taxon>
        <taxon>Crustacea</taxon>
        <taxon>Multicrustacea</taxon>
        <taxon>Malacostraca</taxon>
        <taxon>Eumalacostraca</taxon>
        <taxon>Peracarida</taxon>
        <taxon>Amphipoda</taxon>
        <taxon>Senticaudata</taxon>
        <taxon>Talitrida</taxon>
        <taxon>Talitroidea</taxon>
        <taxon>Hyalellidae</taxon>
        <taxon>Hyalella</taxon>
    </lineage>
</organism>